<dbReference type="EMBL" id="JABMIG020000513">
    <property type="protein sequence ID" value="KAL3776075.1"/>
    <property type="molecule type" value="Genomic_DNA"/>
</dbReference>
<dbReference type="Proteomes" id="UP001516023">
    <property type="component" value="Unassembled WGS sequence"/>
</dbReference>
<accession>A0ABD3NJJ5</accession>
<name>A0ABD3NJJ5_9STRA</name>
<keyword evidence="3" id="KW-1185">Reference proteome</keyword>
<organism evidence="1 3">
    <name type="scientific">Cyclotella cryptica</name>
    <dbReference type="NCBI Taxonomy" id="29204"/>
    <lineage>
        <taxon>Eukaryota</taxon>
        <taxon>Sar</taxon>
        <taxon>Stramenopiles</taxon>
        <taxon>Ochrophyta</taxon>
        <taxon>Bacillariophyta</taxon>
        <taxon>Coscinodiscophyceae</taxon>
        <taxon>Thalassiosirophycidae</taxon>
        <taxon>Stephanodiscales</taxon>
        <taxon>Stephanodiscaceae</taxon>
        <taxon>Cyclotella</taxon>
    </lineage>
</organism>
<dbReference type="EMBL" id="JABMIG020000384">
    <property type="protein sequence ID" value="KAL3779579.1"/>
    <property type="molecule type" value="Genomic_DNA"/>
</dbReference>
<evidence type="ECO:0000313" key="2">
    <source>
        <dbReference type="EMBL" id="KAL3779579.1"/>
    </source>
</evidence>
<evidence type="ECO:0000313" key="1">
    <source>
        <dbReference type="EMBL" id="KAL3776075.1"/>
    </source>
</evidence>
<gene>
    <name evidence="1" type="ORF">HJC23_001019</name>
    <name evidence="2" type="ORF">HJC23_005091</name>
</gene>
<dbReference type="AlphaFoldDB" id="A0ABD3NJJ5"/>
<reference evidence="1 3" key="1">
    <citation type="journal article" date="2020" name="G3 (Bethesda)">
        <title>Improved Reference Genome for Cyclotella cryptica CCMP332, a Model for Cell Wall Morphogenesis, Salinity Adaptation, and Lipid Production in Diatoms (Bacillariophyta).</title>
        <authorList>
            <person name="Roberts W.R."/>
            <person name="Downey K.M."/>
            <person name="Ruck E.C."/>
            <person name="Traller J.C."/>
            <person name="Alverson A.J."/>
        </authorList>
    </citation>
    <scope>NUCLEOTIDE SEQUENCE [LARGE SCALE GENOMIC DNA]</scope>
    <source>
        <strain evidence="1 3">CCMP332</strain>
    </source>
</reference>
<sequence length="134" mass="15272">MKQCDFAKLWRRGVELCKSNKDQQQQQISMELPLYPQDTFSISFEANDSCLPDGACSHNHVPINDNTQVVAISRYSENVTYSEECIQVGEEMNVPVIDLWNGMKIPIDKDGQGSVDDLTKHGDTWKHEYVMNCT</sequence>
<protein>
    <submittedName>
        <fullName evidence="1">Uncharacterized protein</fullName>
    </submittedName>
</protein>
<evidence type="ECO:0000313" key="3">
    <source>
        <dbReference type="Proteomes" id="UP001516023"/>
    </source>
</evidence>
<proteinExistence type="predicted"/>
<reference evidence="1" key="2">
    <citation type="submission" date="2024-11" db="EMBL/GenBank/DDBJ databases">
        <authorList>
            <person name="Roberts W.R."/>
            <person name="Alverson A.J."/>
        </authorList>
    </citation>
    <scope>NUCLEOTIDE SEQUENCE</scope>
    <source>
        <strain evidence="1">CCMP332</strain>
    </source>
</reference>
<comment type="caution">
    <text evidence="1">The sequence shown here is derived from an EMBL/GenBank/DDBJ whole genome shotgun (WGS) entry which is preliminary data.</text>
</comment>